<dbReference type="RefSeq" id="WP_246278296.1">
    <property type="nucleotide sequence ID" value="NZ_BAABJB010000001.1"/>
</dbReference>
<organism evidence="2 3">
    <name type="scientific">Phytohabitans rumicis</name>
    <dbReference type="NCBI Taxonomy" id="1076125"/>
    <lineage>
        <taxon>Bacteria</taxon>
        <taxon>Bacillati</taxon>
        <taxon>Actinomycetota</taxon>
        <taxon>Actinomycetes</taxon>
        <taxon>Micromonosporales</taxon>
        <taxon>Micromonosporaceae</taxon>
    </lineage>
</organism>
<protein>
    <submittedName>
        <fullName evidence="2">VTC domain-containing protein</fullName>
    </submittedName>
</protein>
<evidence type="ECO:0000313" key="3">
    <source>
        <dbReference type="Proteomes" id="UP000482960"/>
    </source>
</evidence>
<dbReference type="InterPro" id="IPR018966">
    <property type="entry name" value="VTC_domain"/>
</dbReference>
<dbReference type="AlphaFoldDB" id="A0A6V8LIB0"/>
<reference evidence="2 3" key="2">
    <citation type="submission" date="2020-03" db="EMBL/GenBank/DDBJ databases">
        <authorList>
            <person name="Ichikawa N."/>
            <person name="Kimura A."/>
            <person name="Kitahashi Y."/>
            <person name="Uohara A."/>
        </authorList>
    </citation>
    <scope>NUCLEOTIDE SEQUENCE [LARGE SCALE GENOMIC DNA]</scope>
    <source>
        <strain evidence="2 3">NBRC 108638</strain>
    </source>
</reference>
<dbReference type="InterPro" id="IPR033469">
    <property type="entry name" value="CYTH-like_dom_sf"/>
</dbReference>
<evidence type="ECO:0000313" key="2">
    <source>
        <dbReference type="EMBL" id="GFJ93837.1"/>
    </source>
</evidence>
<dbReference type="Pfam" id="PF09359">
    <property type="entry name" value="VTC"/>
    <property type="match status" value="1"/>
</dbReference>
<dbReference type="EMBL" id="BLPG01000001">
    <property type="protein sequence ID" value="GFJ93837.1"/>
    <property type="molecule type" value="Genomic_DNA"/>
</dbReference>
<dbReference type="InterPro" id="IPR042267">
    <property type="entry name" value="VTC_sf"/>
</dbReference>
<dbReference type="Gene3D" id="3.20.100.30">
    <property type="entry name" value="VTC, catalytic tunnel domain"/>
    <property type="match status" value="1"/>
</dbReference>
<dbReference type="Proteomes" id="UP000482960">
    <property type="component" value="Unassembled WGS sequence"/>
</dbReference>
<proteinExistence type="predicted"/>
<dbReference type="GO" id="GO:0006799">
    <property type="term" value="P:polyphosphate biosynthetic process"/>
    <property type="evidence" value="ECO:0007669"/>
    <property type="project" value="UniProtKB-ARBA"/>
</dbReference>
<dbReference type="SUPFAM" id="SSF55154">
    <property type="entry name" value="CYTH-like phosphatases"/>
    <property type="match status" value="1"/>
</dbReference>
<gene>
    <name evidence="2" type="ORF">Prum_074790</name>
</gene>
<evidence type="ECO:0000259" key="1">
    <source>
        <dbReference type="Pfam" id="PF09359"/>
    </source>
</evidence>
<dbReference type="CDD" id="cd07750">
    <property type="entry name" value="PolyPPase_VTC_like"/>
    <property type="match status" value="1"/>
</dbReference>
<reference evidence="2 3" key="1">
    <citation type="submission" date="2020-03" db="EMBL/GenBank/DDBJ databases">
        <title>Whole genome shotgun sequence of Phytohabitans rumicis NBRC 108638.</title>
        <authorList>
            <person name="Komaki H."/>
            <person name="Tamura T."/>
        </authorList>
    </citation>
    <scope>NUCLEOTIDE SEQUENCE [LARGE SCALE GENOMIC DNA]</scope>
    <source>
        <strain evidence="2 3">NBRC 108638</strain>
    </source>
</reference>
<sequence length="256" mass="28949">MTAVELDPLLWRFAPVGLVELIERAALQTRMDRKYVLPAREVVALLAAMPADARALEIGRTRAFGYDSVYFDTAALTSYRLTALRRRHRFKVRTRTYVDSAECWLEVKTEGGRGSTVKQRIPHPLDSRSTVDHGRGFIDELLSGCRGETLTPTLVTRFRRSTILLPEHAARVTIDTDLTWDAGLLHLSLPHLVVVETKTGSTPSPVDRALWARGHRPIRISKYGTGLAALRRDLPHAPWRRTLRRHFDPPLGHSPR</sequence>
<name>A0A6V8LIB0_9ACTN</name>
<comment type="caution">
    <text evidence="2">The sequence shown here is derived from an EMBL/GenBank/DDBJ whole genome shotgun (WGS) entry which is preliminary data.</text>
</comment>
<accession>A0A6V8LIB0</accession>
<keyword evidence="3" id="KW-1185">Reference proteome</keyword>
<feature type="domain" description="VTC" evidence="1">
    <location>
        <begin position="30"/>
        <end position="230"/>
    </location>
</feature>